<dbReference type="SUPFAM" id="SSF64182">
    <property type="entry name" value="DHH phosphoesterases"/>
    <property type="match status" value="1"/>
</dbReference>
<dbReference type="HOGENOM" id="CLU_025243_1_0_12"/>
<dbReference type="Gene3D" id="3.40.1390.20">
    <property type="entry name" value="HprK N-terminal domain-like"/>
    <property type="match status" value="1"/>
</dbReference>
<dbReference type="Pfam" id="PF00571">
    <property type="entry name" value="CBS"/>
    <property type="match status" value="1"/>
</dbReference>
<dbReference type="InterPro" id="IPR038763">
    <property type="entry name" value="DHH_sf"/>
</dbReference>
<keyword evidence="4" id="KW-0479">Metal-binding</keyword>
<evidence type="ECO:0000256" key="7">
    <source>
        <dbReference type="ARBA" id="ARBA00032535"/>
    </source>
</evidence>
<dbReference type="SUPFAM" id="SSF75138">
    <property type="entry name" value="HprK N-terminal domain-like"/>
    <property type="match status" value="1"/>
</dbReference>
<dbReference type="EMBL" id="CP002116">
    <property type="protein sequence ID" value="ADK81768.1"/>
    <property type="molecule type" value="Genomic_DNA"/>
</dbReference>
<evidence type="ECO:0000256" key="8">
    <source>
        <dbReference type="ARBA" id="ARBA00047820"/>
    </source>
</evidence>
<comment type="subunit">
    <text evidence="2">Homohexamer.</text>
</comment>
<dbReference type="PANTHER" id="PTHR12112:SF22">
    <property type="entry name" value="MANGANESE-DEPENDENT INORGANIC PYROPHOSPHATASE-RELATED"/>
    <property type="match status" value="1"/>
</dbReference>
<dbReference type="GO" id="GO:0005737">
    <property type="term" value="C:cytoplasm"/>
    <property type="evidence" value="ECO:0007669"/>
    <property type="project" value="InterPro"/>
</dbReference>
<reference evidence="11 12" key="1">
    <citation type="journal article" date="2010" name="Stand. Genomic Sci.">
        <title>Complete genome sequence of Spirochaeta smaragdinae type strain (SEBR 4228).</title>
        <authorList>
            <person name="Mavromatis K."/>
            <person name="Yasawong M."/>
            <person name="Chertkov O."/>
            <person name="Lapidus A."/>
            <person name="Lucas S."/>
            <person name="Nolan M."/>
            <person name="Del Rio T.G."/>
            <person name="Tice H."/>
            <person name="Cheng J.F."/>
            <person name="Pitluck S."/>
            <person name="Liolios K."/>
            <person name="Ivanova N."/>
            <person name="Tapia R."/>
            <person name="Han C."/>
            <person name="Bruce D."/>
            <person name="Goodwin L."/>
            <person name="Pati A."/>
            <person name="Chen A."/>
            <person name="Palaniappan K."/>
            <person name="Land M."/>
            <person name="Hauser L."/>
            <person name="Chang Y.J."/>
            <person name="Jeffries C.D."/>
            <person name="Detter J.C."/>
            <person name="Rohde M."/>
            <person name="Brambilla E."/>
            <person name="Spring S."/>
            <person name="Goker M."/>
            <person name="Sikorski J."/>
            <person name="Woyke T."/>
            <person name="Bristow J."/>
            <person name="Eisen J.A."/>
            <person name="Markowitz V."/>
            <person name="Hugenholtz P."/>
            <person name="Klenk H.P."/>
            <person name="Kyrpides N.C."/>
        </authorList>
    </citation>
    <scope>NUCLEOTIDE SEQUENCE [LARGE SCALE GENOMIC DNA]</scope>
    <source>
        <strain evidence="12">DSM 11293 / JCM 15392 / SEBR 4228</strain>
    </source>
</reference>
<dbReference type="RefSeq" id="WP_013255229.1">
    <property type="nucleotide sequence ID" value="NC_014364.1"/>
</dbReference>
<keyword evidence="9" id="KW-0129">CBS domain</keyword>
<dbReference type="AlphaFoldDB" id="E1R8L1"/>
<dbReference type="Pfam" id="PF01368">
    <property type="entry name" value="DHH"/>
    <property type="match status" value="1"/>
</dbReference>
<evidence type="ECO:0000256" key="3">
    <source>
        <dbReference type="ARBA" id="ARBA00012146"/>
    </source>
</evidence>
<evidence type="ECO:0000313" key="12">
    <source>
        <dbReference type="Proteomes" id="UP000002318"/>
    </source>
</evidence>
<dbReference type="EC" id="3.6.1.1" evidence="3"/>
<dbReference type="Proteomes" id="UP000002318">
    <property type="component" value="Chromosome"/>
</dbReference>
<dbReference type="PROSITE" id="PS51371">
    <property type="entry name" value="CBS"/>
    <property type="match status" value="1"/>
</dbReference>
<keyword evidence="5 11" id="KW-0378">Hydrolase</keyword>
<organism evidence="11 12">
    <name type="scientific">Sediminispirochaeta smaragdinae (strain DSM 11293 / JCM 15392 / SEBR 4228)</name>
    <name type="common">Spirochaeta smaragdinae</name>
    <dbReference type="NCBI Taxonomy" id="573413"/>
    <lineage>
        <taxon>Bacteria</taxon>
        <taxon>Pseudomonadati</taxon>
        <taxon>Spirochaetota</taxon>
        <taxon>Spirochaetia</taxon>
        <taxon>Spirochaetales</taxon>
        <taxon>Spirochaetaceae</taxon>
        <taxon>Sediminispirochaeta</taxon>
    </lineage>
</organism>
<evidence type="ECO:0000256" key="4">
    <source>
        <dbReference type="ARBA" id="ARBA00022723"/>
    </source>
</evidence>
<evidence type="ECO:0000256" key="1">
    <source>
        <dbReference type="ARBA" id="ARBA00001936"/>
    </source>
</evidence>
<proteinExistence type="predicted"/>
<comment type="cofactor">
    <cofactor evidence="1">
        <name>Mn(2+)</name>
        <dbReference type="ChEBI" id="CHEBI:29035"/>
    </cofactor>
</comment>
<evidence type="ECO:0000256" key="6">
    <source>
        <dbReference type="ARBA" id="ARBA00023211"/>
    </source>
</evidence>
<dbReference type="InterPro" id="IPR000644">
    <property type="entry name" value="CBS_dom"/>
</dbReference>
<dbReference type="eggNOG" id="COG0517">
    <property type="taxonomic scope" value="Bacteria"/>
</dbReference>
<dbReference type="STRING" id="573413.Spirs_2661"/>
<dbReference type="InterPro" id="IPR046342">
    <property type="entry name" value="CBS_dom_sf"/>
</dbReference>
<evidence type="ECO:0000256" key="2">
    <source>
        <dbReference type="ARBA" id="ARBA00011643"/>
    </source>
</evidence>
<dbReference type="Gene3D" id="3.90.1640.10">
    <property type="entry name" value="inorganic pyrophosphatase (n-terminal core)"/>
    <property type="match status" value="2"/>
</dbReference>
<accession>E1R8L1</accession>
<gene>
    <name evidence="11" type="ordered locus">Spirs_2661</name>
</gene>
<dbReference type="KEGG" id="ssm:Spirs_2661"/>
<keyword evidence="6" id="KW-0464">Manganese</keyword>
<dbReference type="PANTHER" id="PTHR12112">
    <property type="entry name" value="BNIP - RELATED"/>
    <property type="match status" value="1"/>
</dbReference>
<dbReference type="Pfam" id="PF02833">
    <property type="entry name" value="DHHA2"/>
    <property type="match status" value="1"/>
</dbReference>
<name>E1R8L1_SEDSS</name>
<dbReference type="NCBIfam" id="NF011443">
    <property type="entry name" value="PRK14869.1-5"/>
    <property type="match status" value="1"/>
</dbReference>
<evidence type="ECO:0000259" key="10">
    <source>
        <dbReference type="PROSITE" id="PS51371"/>
    </source>
</evidence>
<keyword evidence="12" id="KW-1185">Reference proteome</keyword>
<dbReference type="SMART" id="SM01131">
    <property type="entry name" value="DHHA2"/>
    <property type="match status" value="1"/>
</dbReference>
<evidence type="ECO:0000256" key="9">
    <source>
        <dbReference type="PROSITE-ProRule" id="PRU00703"/>
    </source>
</evidence>
<feature type="domain" description="CBS" evidence="10">
    <location>
        <begin position="255"/>
        <end position="313"/>
    </location>
</feature>
<protein>
    <recommendedName>
        <fullName evidence="3">inorganic diphosphatase</fullName>
        <ecNumber evidence="3">3.6.1.1</ecNumber>
    </recommendedName>
    <alternativeName>
        <fullName evidence="7">Pyrophosphate phospho-hydrolase</fullName>
    </alternativeName>
</protein>
<dbReference type="GO" id="GO:0046872">
    <property type="term" value="F:metal ion binding"/>
    <property type="evidence" value="ECO:0007669"/>
    <property type="project" value="UniProtKB-KW"/>
</dbReference>
<evidence type="ECO:0000313" key="11">
    <source>
        <dbReference type="EMBL" id="ADK81768.1"/>
    </source>
</evidence>
<dbReference type="InterPro" id="IPR028979">
    <property type="entry name" value="Ser_kin/Pase_Hpr-like_N_sf"/>
</dbReference>
<dbReference type="InterPro" id="IPR001667">
    <property type="entry name" value="DDH_dom"/>
</dbReference>
<dbReference type="SUPFAM" id="SSF54631">
    <property type="entry name" value="CBS-domain pair"/>
    <property type="match status" value="1"/>
</dbReference>
<dbReference type="InterPro" id="IPR038222">
    <property type="entry name" value="DHHA2_dom_sf"/>
</dbReference>
<sequence>MKEIVITGHRNPDMDSVCSAWAYAQLKNQIDLEHSYVAVRCGHLNNQTKETFRELETEPPRLLKDVHPRVADILSPVSVFLRAEEPILKAIRALHDYTVSIVPIFKSKWDKHLVGLVSVQEVSDYLISEQVGERPRYTFRVSNFEKVLPGRLYRRGKVDGFRAPVMVGAMPFKVSVDRIARLLPDKPVLVAGERSSIIRYAIKNEFPAIILTGVEGDAAPSIDLSDYQGTIFLSATDTAETVRLLRLSAPVKDIMGNDYPHLTEETHFDDAKQMLIQSEYRGLPVFSSTDPDHFLGVVTRRCFIDRPKRQLIMVDHNEASQSIRGIEHAEVIEIIDHHRLAPEKTRNPIYVSSKPVGSTCTIVFQHYLAFDRPISKRCAKILLSGILSDTVILKSPTTTEEDRSAVFRLAEIAELDYRLFGEQMFSRTSVLSEKDPDHVVTSDFKVYREYGYSIGIGQVEVVTLEDLSENIPDLRGSLDRVAGDQRLDWVMLLVTNVLKENSKLISRTASSLDERLIYPKEGQGLFDLPGILSRKKQLLPEVLRVLEEASGTS</sequence>
<comment type="catalytic activity">
    <reaction evidence="8">
        <text>diphosphate + H2O = 2 phosphate + H(+)</text>
        <dbReference type="Rhea" id="RHEA:24576"/>
        <dbReference type="ChEBI" id="CHEBI:15377"/>
        <dbReference type="ChEBI" id="CHEBI:15378"/>
        <dbReference type="ChEBI" id="CHEBI:33019"/>
        <dbReference type="ChEBI" id="CHEBI:43474"/>
        <dbReference type="EC" id="3.6.1.1"/>
    </reaction>
</comment>
<dbReference type="OrthoDB" id="9766150at2"/>
<dbReference type="Gene3D" id="3.10.310.20">
    <property type="entry name" value="DHHA2 domain"/>
    <property type="match status" value="1"/>
</dbReference>
<evidence type="ECO:0000256" key="5">
    <source>
        <dbReference type="ARBA" id="ARBA00022801"/>
    </source>
</evidence>
<dbReference type="GO" id="GO:0004427">
    <property type="term" value="F:inorganic diphosphate phosphatase activity"/>
    <property type="evidence" value="ECO:0007669"/>
    <property type="project" value="UniProtKB-EC"/>
</dbReference>
<dbReference type="InterPro" id="IPR004097">
    <property type="entry name" value="DHHA2"/>
</dbReference>
<dbReference type="eggNOG" id="COG1227">
    <property type="taxonomic scope" value="Bacteria"/>
</dbReference>